<comment type="caution">
    <text evidence="1">The sequence shown here is derived from an EMBL/GenBank/DDBJ whole genome shotgun (WGS) entry which is preliminary data.</text>
</comment>
<keyword evidence="2" id="KW-1185">Reference proteome</keyword>
<dbReference type="eggNOG" id="ENOG502ZFA7">
    <property type="taxonomic scope" value="Bacteria"/>
</dbReference>
<proteinExistence type="predicted"/>
<evidence type="ECO:0000313" key="2">
    <source>
        <dbReference type="Proteomes" id="UP000011666"/>
    </source>
</evidence>
<dbReference type="RefSeq" id="WP_007622963.1">
    <property type="nucleotide sequence ID" value="NZ_BANX01000026.1"/>
</dbReference>
<dbReference type="Proteomes" id="UP000011666">
    <property type="component" value="Unassembled WGS sequence"/>
</dbReference>
<dbReference type="STRING" id="1223545.GS4_26_01090"/>
<reference evidence="1 2" key="1">
    <citation type="submission" date="2013-01" db="EMBL/GenBank/DDBJ databases">
        <title>Whole genome shotgun sequence of Gordonia soli NBRC 108243.</title>
        <authorList>
            <person name="Isaki-Nakamura S."/>
            <person name="Hosoyama A."/>
            <person name="Tsuchikane K."/>
            <person name="Ando Y."/>
            <person name="Baba S."/>
            <person name="Ohji S."/>
            <person name="Hamada M."/>
            <person name="Tamura T."/>
            <person name="Yamazoe A."/>
            <person name="Yamazaki S."/>
            <person name="Fujita N."/>
        </authorList>
    </citation>
    <scope>NUCLEOTIDE SEQUENCE [LARGE SCALE GENOMIC DNA]</scope>
    <source>
        <strain evidence="1 2">NBRC 108243</strain>
    </source>
</reference>
<protein>
    <submittedName>
        <fullName evidence="1">Uncharacterized protein</fullName>
    </submittedName>
</protein>
<evidence type="ECO:0000313" key="1">
    <source>
        <dbReference type="EMBL" id="GAC69661.1"/>
    </source>
</evidence>
<sequence>MAPDDHTAAADDLIHTPLTDAESLRERWVHILSPLGFSETLLWFAFVDADGTLLPALNQLPMSTTPVAGMIDVLLSRLAEVVDESPDISVAFLLSRPGRDGITEADAQWARLLVESARRHHVPLYPVHRANGTSVVTLWTPTDAAA</sequence>
<dbReference type="OrthoDB" id="4373027at2"/>
<organism evidence="1 2">
    <name type="scientific">Gordonia soli NBRC 108243</name>
    <dbReference type="NCBI Taxonomy" id="1223545"/>
    <lineage>
        <taxon>Bacteria</taxon>
        <taxon>Bacillati</taxon>
        <taxon>Actinomycetota</taxon>
        <taxon>Actinomycetes</taxon>
        <taxon>Mycobacteriales</taxon>
        <taxon>Gordoniaceae</taxon>
        <taxon>Gordonia</taxon>
    </lineage>
</organism>
<dbReference type="EMBL" id="BANX01000026">
    <property type="protein sequence ID" value="GAC69661.1"/>
    <property type="molecule type" value="Genomic_DNA"/>
</dbReference>
<gene>
    <name evidence="1" type="ORF">GS4_26_01090</name>
</gene>
<accession>M0QMZ7</accession>
<dbReference type="AlphaFoldDB" id="M0QMZ7"/>
<name>M0QMZ7_9ACTN</name>